<dbReference type="GO" id="GO:0005524">
    <property type="term" value="F:ATP binding"/>
    <property type="evidence" value="ECO:0007669"/>
    <property type="project" value="InterPro"/>
</dbReference>
<name>A0A7S3PCL2_9STRA</name>
<feature type="compositionally biased region" description="Low complexity" evidence="1">
    <location>
        <begin position="465"/>
        <end position="475"/>
    </location>
</feature>
<evidence type="ECO:0000256" key="1">
    <source>
        <dbReference type="SAM" id="MobiDB-lite"/>
    </source>
</evidence>
<sequence length="520" mass="59147">MALQFHEQENEFNMRYSNHSNIEPMCQTIGKKRGRQCQNQRQNQNESLYQWQAGGKKCRKQSLLGQPMQIYDFLPGPNGKPVPEAEKSSYLKLAIPQGFDDFILATSSKKESVWLPLWVELDGVRYQKMDAFPNLPNGEEYAAGAQACVAAYERPYLHNDLTGLPLQFALKGVPMFCKRTRQRQVKKGVPAAINPRRKTTWSSEWKMHHFLKQNFDESKNKHKVDLLGGLCSLVNGVYQVFFALELMDTDLFNLIESDSYNGQEVIKLLLSTAQSLRCIHDAGMIYCDLKPENVLVGKTRSEAKFGDFDRSCIPDIKVGVVGGTKGYESPERMVDSMQRSVEDDIWAFGVILLIAGTISGSPFSDCSEEYIKNFRASRYLARHHRRDWTKEQVRIIGSACDRILKFNREERASLDEVIVLLSRAADVPYSKTARDYQDNTVDLTRNSSLIDLTREAPLSDDDHSSISYTASTTSSHPISQSEPVVQIPIVDCTSVNNVQYVQNCPTYARNDYIYHNSWQI</sequence>
<dbReference type="PANTHER" id="PTHR44167:SF24">
    <property type="entry name" value="SERINE_THREONINE-PROTEIN KINASE CHK2"/>
    <property type="match status" value="1"/>
</dbReference>
<gene>
    <name evidence="3" type="ORF">ASTO00021_LOCUS281</name>
</gene>
<dbReference type="EMBL" id="HBIN01000635">
    <property type="protein sequence ID" value="CAE0429956.1"/>
    <property type="molecule type" value="Transcribed_RNA"/>
</dbReference>
<dbReference type="Pfam" id="PF00069">
    <property type="entry name" value="Pkinase"/>
    <property type="match status" value="1"/>
</dbReference>
<dbReference type="GO" id="GO:0004672">
    <property type="term" value="F:protein kinase activity"/>
    <property type="evidence" value="ECO:0007669"/>
    <property type="project" value="InterPro"/>
</dbReference>
<protein>
    <recommendedName>
        <fullName evidence="2">Protein kinase domain-containing protein</fullName>
    </recommendedName>
</protein>
<dbReference type="Gene3D" id="1.10.510.10">
    <property type="entry name" value="Transferase(Phosphotransferase) domain 1"/>
    <property type="match status" value="1"/>
</dbReference>
<dbReference type="SUPFAM" id="SSF56112">
    <property type="entry name" value="Protein kinase-like (PK-like)"/>
    <property type="match status" value="1"/>
</dbReference>
<proteinExistence type="predicted"/>
<dbReference type="PROSITE" id="PS00108">
    <property type="entry name" value="PROTEIN_KINASE_ST"/>
    <property type="match status" value="1"/>
</dbReference>
<dbReference type="SMART" id="SM00220">
    <property type="entry name" value="S_TKc"/>
    <property type="match status" value="1"/>
</dbReference>
<feature type="region of interest" description="Disordered" evidence="1">
    <location>
        <begin position="458"/>
        <end position="479"/>
    </location>
</feature>
<dbReference type="PROSITE" id="PS50011">
    <property type="entry name" value="PROTEIN_KINASE_DOM"/>
    <property type="match status" value="1"/>
</dbReference>
<organism evidence="3">
    <name type="scientific">Aplanochytrium stocchinoi</name>
    <dbReference type="NCBI Taxonomy" id="215587"/>
    <lineage>
        <taxon>Eukaryota</taxon>
        <taxon>Sar</taxon>
        <taxon>Stramenopiles</taxon>
        <taxon>Bigyra</taxon>
        <taxon>Labyrinthulomycetes</taxon>
        <taxon>Thraustochytrida</taxon>
        <taxon>Thraustochytriidae</taxon>
        <taxon>Aplanochytrium</taxon>
    </lineage>
</organism>
<evidence type="ECO:0000259" key="2">
    <source>
        <dbReference type="PROSITE" id="PS50011"/>
    </source>
</evidence>
<accession>A0A7S3PCL2</accession>
<evidence type="ECO:0000313" key="3">
    <source>
        <dbReference type="EMBL" id="CAE0429956.1"/>
    </source>
</evidence>
<dbReference type="PANTHER" id="PTHR44167">
    <property type="entry name" value="OVARIAN-SPECIFIC SERINE/THREONINE-PROTEIN KINASE LOK-RELATED"/>
    <property type="match status" value="1"/>
</dbReference>
<dbReference type="AlphaFoldDB" id="A0A7S3PCL2"/>
<dbReference type="InterPro" id="IPR008271">
    <property type="entry name" value="Ser/Thr_kinase_AS"/>
</dbReference>
<dbReference type="InterPro" id="IPR000719">
    <property type="entry name" value="Prot_kinase_dom"/>
</dbReference>
<reference evidence="3" key="1">
    <citation type="submission" date="2021-01" db="EMBL/GenBank/DDBJ databases">
        <authorList>
            <person name="Corre E."/>
            <person name="Pelletier E."/>
            <person name="Niang G."/>
            <person name="Scheremetjew M."/>
            <person name="Finn R."/>
            <person name="Kale V."/>
            <person name="Holt S."/>
            <person name="Cochrane G."/>
            <person name="Meng A."/>
            <person name="Brown T."/>
            <person name="Cohen L."/>
        </authorList>
    </citation>
    <scope>NUCLEOTIDE SEQUENCE</scope>
    <source>
        <strain evidence="3">GSBS06</strain>
    </source>
</reference>
<feature type="domain" description="Protein kinase" evidence="2">
    <location>
        <begin position="135"/>
        <end position="430"/>
    </location>
</feature>
<dbReference type="InterPro" id="IPR011009">
    <property type="entry name" value="Kinase-like_dom_sf"/>
</dbReference>